<dbReference type="InParanoid" id="A3LUZ4"/>
<dbReference type="InterPro" id="IPR039258">
    <property type="entry name" value="ZNF511"/>
</dbReference>
<dbReference type="InterPro" id="IPR013087">
    <property type="entry name" value="Znf_C2H2_type"/>
</dbReference>
<dbReference type="HOGENOM" id="CLU_092647_3_2_1"/>
<dbReference type="SMART" id="SM00355">
    <property type="entry name" value="ZnF_C2H2"/>
    <property type="match status" value="3"/>
</dbReference>
<evidence type="ECO:0000256" key="1">
    <source>
        <dbReference type="SAM" id="MobiDB-lite"/>
    </source>
</evidence>
<dbReference type="Proteomes" id="UP000002258">
    <property type="component" value="Chromosome 5"/>
</dbReference>
<protein>
    <recommendedName>
        <fullName evidence="2">C2H2-type domain-containing protein</fullName>
    </recommendedName>
</protein>
<name>A3LUZ4_PICST</name>
<dbReference type="OMA" id="YNFNIIY"/>
<dbReference type="PANTHER" id="PTHR21354:SF0">
    <property type="entry name" value="ZINC FINGER PROTEIN 511"/>
    <property type="match status" value="1"/>
</dbReference>
<sequence length="134" mass="15846">MSKRARDEEDEDQVQPVVSQPQHIECTIPPCHSEPKSFSSYEEYETHILSFHNHICNECRRRFPSEKFLHLHIDENHNPFVKIEQEKGAKVFKCFNYGDGCSKVCSTPKKRRLHMIDKHGYPRSFRFDVVNRGI</sequence>
<evidence type="ECO:0000313" key="3">
    <source>
        <dbReference type="EMBL" id="ABN67040.2"/>
    </source>
</evidence>
<dbReference type="STRING" id="322104.A3LUZ4"/>
<proteinExistence type="predicted"/>
<dbReference type="RefSeq" id="XP_001385069.2">
    <property type="nucleotide sequence ID" value="XM_001385032.1"/>
</dbReference>
<dbReference type="OrthoDB" id="18440at2759"/>
<dbReference type="EMBL" id="CP000499">
    <property type="protein sequence ID" value="ABN67040.2"/>
    <property type="molecule type" value="Genomic_DNA"/>
</dbReference>
<dbReference type="KEGG" id="pic:PICST_36192"/>
<reference evidence="3 4" key="1">
    <citation type="journal article" date="2007" name="Nat. Biotechnol.">
        <title>Genome sequence of the lignocellulose-bioconverting and xylose-fermenting yeast Pichia stipitis.</title>
        <authorList>
            <person name="Jeffries T.W."/>
            <person name="Grigoriev I.V."/>
            <person name="Grimwood J."/>
            <person name="Laplaza J.M."/>
            <person name="Aerts A."/>
            <person name="Salamov A."/>
            <person name="Schmutz J."/>
            <person name="Lindquist E."/>
            <person name="Dehal P."/>
            <person name="Shapiro H."/>
            <person name="Jin Y.S."/>
            <person name="Passoth V."/>
            <person name="Richardson P.M."/>
        </authorList>
    </citation>
    <scope>NUCLEOTIDE SEQUENCE [LARGE SCALE GENOMIC DNA]</scope>
    <source>
        <strain evidence="4">ATCC 58785 / CBS 6054 / NBRC 10063 / NRRL Y-11545</strain>
    </source>
</reference>
<organism evidence="3 4">
    <name type="scientific">Scheffersomyces stipitis (strain ATCC 58785 / CBS 6054 / NBRC 10063 / NRRL Y-11545)</name>
    <name type="common">Yeast</name>
    <name type="synonym">Pichia stipitis</name>
    <dbReference type="NCBI Taxonomy" id="322104"/>
    <lineage>
        <taxon>Eukaryota</taxon>
        <taxon>Fungi</taxon>
        <taxon>Dikarya</taxon>
        <taxon>Ascomycota</taxon>
        <taxon>Saccharomycotina</taxon>
        <taxon>Pichiomycetes</taxon>
        <taxon>Debaryomycetaceae</taxon>
        <taxon>Scheffersomyces</taxon>
    </lineage>
</organism>
<dbReference type="PROSITE" id="PS00028">
    <property type="entry name" value="ZINC_FINGER_C2H2_1"/>
    <property type="match status" value="1"/>
</dbReference>
<feature type="domain" description="C2H2-type" evidence="2">
    <location>
        <begin position="56"/>
        <end position="77"/>
    </location>
</feature>
<accession>A3LUZ4</accession>
<evidence type="ECO:0000313" key="4">
    <source>
        <dbReference type="Proteomes" id="UP000002258"/>
    </source>
</evidence>
<dbReference type="AlphaFoldDB" id="A3LUZ4"/>
<dbReference type="PANTHER" id="PTHR21354">
    <property type="entry name" value="ZINC FINGER PROTEIN 511"/>
    <property type="match status" value="1"/>
</dbReference>
<feature type="region of interest" description="Disordered" evidence="1">
    <location>
        <begin position="1"/>
        <end position="20"/>
    </location>
</feature>
<keyword evidence="4" id="KW-1185">Reference proteome</keyword>
<evidence type="ECO:0000259" key="2">
    <source>
        <dbReference type="PROSITE" id="PS00028"/>
    </source>
</evidence>
<dbReference type="eggNOG" id="KOG4173">
    <property type="taxonomic scope" value="Eukaryota"/>
</dbReference>
<dbReference type="GeneID" id="4839609"/>
<gene>
    <name evidence="3" type="ORF">PICST_36192</name>
</gene>